<keyword evidence="1" id="KW-0472">Membrane</keyword>
<proteinExistence type="predicted"/>
<protein>
    <submittedName>
        <fullName evidence="2">Uncharacterized protein</fullName>
    </submittedName>
</protein>
<dbReference type="EMBL" id="LAZR01016384">
    <property type="protein sequence ID" value="KKM04760.1"/>
    <property type="molecule type" value="Genomic_DNA"/>
</dbReference>
<accession>A0A0F9H139</accession>
<feature type="transmembrane region" description="Helical" evidence="1">
    <location>
        <begin position="21"/>
        <end position="38"/>
    </location>
</feature>
<keyword evidence="1" id="KW-0812">Transmembrane</keyword>
<comment type="caution">
    <text evidence="2">The sequence shown here is derived from an EMBL/GenBank/DDBJ whole genome shotgun (WGS) entry which is preliminary data.</text>
</comment>
<sequence>MFRWRGKLNFKDIVERAISGVITGAVMGVVFFALGRLLG</sequence>
<dbReference type="AlphaFoldDB" id="A0A0F9H139"/>
<gene>
    <name evidence="2" type="ORF">LCGC14_1760940</name>
</gene>
<reference evidence="2" key="1">
    <citation type="journal article" date="2015" name="Nature">
        <title>Complex archaea that bridge the gap between prokaryotes and eukaryotes.</title>
        <authorList>
            <person name="Spang A."/>
            <person name="Saw J.H."/>
            <person name="Jorgensen S.L."/>
            <person name="Zaremba-Niedzwiedzka K."/>
            <person name="Martijn J."/>
            <person name="Lind A.E."/>
            <person name="van Eijk R."/>
            <person name="Schleper C."/>
            <person name="Guy L."/>
            <person name="Ettema T.J."/>
        </authorList>
    </citation>
    <scope>NUCLEOTIDE SEQUENCE</scope>
</reference>
<keyword evidence="1" id="KW-1133">Transmembrane helix</keyword>
<organism evidence="2">
    <name type="scientific">marine sediment metagenome</name>
    <dbReference type="NCBI Taxonomy" id="412755"/>
    <lineage>
        <taxon>unclassified sequences</taxon>
        <taxon>metagenomes</taxon>
        <taxon>ecological metagenomes</taxon>
    </lineage>
</organism>
<evidence type="ECO:0000313" key="2">
    <source>
        <dbReference type="EMBL" id="KKM04760.1"/>
    </source>
</evidence>
<evidence type="ECO:0000256" key="1">
    <source>
        <dbReference type="SAM" id="Phobius"/>
    </source>
</evidence>
<name>A0A0F9H139_9ZZZZ</name>